<name>A0A1B1Z1M4_9BACL</name>
<keyword evidence="3" id="KW-1185">Reference proteome</keyword>
<dbReference type="Proteomes" id="UP000077412">
    <property type="component" value="Chromosome"/>
</dbReference>
<dbReference type="AlphaFoldDB" id="A0A1B1Z1M4"/>
<organism evidence="2 3">
    <name type="scientific">Fictibacillus arsenicus</name>
    <dbReference type="NCBI Taxonomy" id="255247"/>
    <lineage>
        <taxon>Bacteria</taxon>
        <taxon>Bacillati</taxon>
        <taxon>Bacillota</taxon>
        <taxon>Bacilli</taxon>
        <taxon>Bacillales</taxon>
        <taxon>Fictibacillaceae</taxon>
        <taxon>Fictibacillus</taxon>
    </lineage>
</organism>
<reference evidence="2 3" key="1">
    <citation type="submission" date="2016-08" db="EMBL/GenBank/DDBJ databases">
        <title>Complete genome sequence of Fictibacillus arsenicus G25-54, a strain with toxicity to nematodes and a potential arsenic-resistance activity.</title>
        <authorList>
            <person name="Zheng Z."/>
        </authorList>
    </citation>
    <scope>NUCLEOTIDE SEQUENCE [LARGE SCALE GENOMIC DNA]</scope>
    <source>
        <strain evidence="2 3">G25-54</strain>
    </source>
</reference>
<keyword evidence="1" id="KW-1133">Transmembrane helix</keyword>
<evidence type="ECO:0000313" key="3">
    <source>
        <dbReference type="Proteomes" id="UP000077412"/>
    </source>
</evidence>
<protein>
    <submittedName>
        <fullName evidence="2">Uncharacterized protein</fullName>
    </submittedName>
</protein>
<feature type="transmembrane region" description="Helical" evidence="1">
    <location>
        <begin position="62"/>
        <end position="82"/>
    </location>
</feature>
<gene>
    <name evidence="2" type="ORF">ABE41_004595</name>
</gene>
<dbReference type="STRING" id="255247.ABE41_004595"/>
<feature type="transmembrane region" description="Helical" evidence="1">
    <location>
        <begin position="6"/>
        <end position="26"/>
    </location>
</feature>
<proteinExistence type="predicted"/>
<sequence length="88" mass="9712">MLDIMLYLFFVFPILSLLLGLIGGLMNVASWKTALAGALIFTAFYIYWSSSLTPEGDLGGTAAFLIIDVLLIYGVNRLVLLIKSFFRS</sequence>
<dbReference type="OrthoDB" id="9859164at2"/>
<evidence type="ECO:0000256" key="1">
    <source>
        <dbReference type="SAM" id="Phobius"/>
    </source>
</evidence>
<feature type="transmembrane region" description="Helical" evidence="1">
    <location>
        <begin position="33"/>
        <end position="50"/>
    </location>
</feature>
<evidence type="ECO:0000313" key="2">
    <source>
        <dbReference type="EMBL" id="ANX11274.1"/>
    </source>
</evidence>
<accession>A0A1B1Z1M4</accession>
<dbReference type="EMBL" id="CP016761">
    <property type="protein sequence ID" value="ANX11274.1"/>
    <property type="molecule type" value="Genomic_DNA"/>
</dbReference>
<keyword evidence="1" id="KW-0472">Membrane</keyword>
<dbReference type="KEGG" id="far:ABE41_004595"/>
<keyword evidence="1" id="KW-0812">Transmembrane</keyword>
<dbReference type="RefSeq" id="WP_066286948.1">
    <property type="nucleotide sequence ID" value="NZ_CP016761.1"/>
</dbReference>